<reference evidence="2" key="1">
    <citation type="journal article" date="2017" name="Genome Biol.">
        <title>Comparative genomics reveals high biological diversity and specific adaptations in the industrially and medically important fungal genus Aspergillus.</title>
        <authorList>
            <person name="de Vries R.P."/>
            <person name="Riley R."/>
            <person name="Wiebenga A."/>
            <person name="Aguilar-Osorio G."/>
            <person name="Amillis S."/>
            <person name="Uchima C.A."/>
            <person name="Anderluh G."/>
            <person name="Asadollahi M."/>
            <person name="Askin M."/>
            <person name="Barry K."/>
            <person name="Battaglia E."/>
            <person name="Bayram O."/>
            <person name="Benocci T."/>
            <person name="Braus-Stromeyer S.A."/>
            <person name="Caldana C."/>
            <person name="Canovas D."/>
            <person name="Cerqueira G.C."/>
            <person name="Chen F."/>
            <person name="Chen W."/>
            <person name="Choi C."/>
            <person name="Clum A."/>
            <person name="Dos Santos R.A."/>
            <person name="Damasio A.R."/>
            <person name="Diallinas G."/>
            <person name="Emri T."/>
            <person name="Fekete E."/>
            <person name="Flipphi M."/>
            <person name="Freyberg S."/>
            <person name="Gallo A."/>
            <person name="Gournas C."/>
            <person name="Habgood R."/>
            <person name="Hainaut M."/>
            <person name="Harispe M.L."/>
            <person name="Henrissat B."/>
            <person name="Hilden K.S."/>
            <person name="Hope R."/>
            <person name="Hossain A."/>
            <person name="Karabika E."/>
            <person name="Karaffa L."/>
            <person name="Karanyi Z."/>
            <person name="Krasevec N."/>
            <person name="Kuo A."/>
            <person name="Kusch H."/>
            <person name="LaButti K."/>
            <person name="Lagendijk E.L."/>
            <person name="Lapidus A."/>
            <person name="Levasseur A."/>
            <person name="Lindquist E."/>
            <person name="Lipzen A."/>
            <person name="Logrieco A.F."/>
            <person name="MacCabe A."/>
            <person name="Maekelae M.R."/>
            <person name="Malavazi I."/>
            <person name="Melin P."/>
            <person name="Meyer V."/>
            <person name="Mielnichuk N."/>
            <person name="Miskei M."/>
            <person name="Molnar A.P."/>
            <person name="Mule G."/>
            <person name="Ngan C.Y."/>
            <person name="Orejas M."/>
            <person name="Orosz E."/>
            <person name="Ouedraogo J.P."/>
            <person name="Overkamp K.M."/>
            <person name="Park H.-S."/>
            <person name="Perrone G."/>
            <person name="Piumi F."/>
            <person name="Punt P.J."/>
            <person name="Ram A.F."/>
            <person name="Ramon A."/>
            <person name="Rauscher S."/>
            <person name="Record E."/>
            <person name="Riano-Pachon D.M."/>
            <person name="Robert V."/>
            <person name="Roehrig J."/>
            <person name="Ruller R."/>
            <person name="Salamov A."/>
            <person name="Salih N.S."/>
            <person name="Samson R.A."/>
            <person name="Sandor E."/>
            <person name="Sanguinetti M."/>
            <person name="Schuetze T."/>
            <person name="Sepcic K."/>
            <person name="Shelest E."/>
            <person name="Sherlock G."/>
            <person name="Sophianopoulou V."/>
            <person name="Squina F.M."/>
            <person name="Sun H."/>
            <person name="Susca A."/>
            <person name="Todd R.B."/>
            <person name="Tsang A."/>
            <person name="Unkles S.E."/>
            <person name="van de Wiele N."/>
            <person name="van Rossen-Uffink D."/>
            <person name="Oliveira J.V."/>
            <person name="Vesth T.C."/>
            <person name="Visser J."/>
            <person name="Yu J.-H."/>
            <person name="Zhou M."/>
            <person name="Andersen M.R."/>
            <person name="Archer D.B."/>
            <person name="Baker S.E."/>
            <person name="Benoit I."/>
            <person name="Brakhage A.A."/>
            <person name="Braus G.H."/>
            <person name="Fischer R."/>
            <person name="Frisvad J.C."/>
            <person name="Goldman G.H."/>
            <person name="Houbraken J."/>
            <person name="Oakley B."/>
            <person name="Pocsi I."/>
            <person name="Scazzocchio C."/>
            <person name="Seiboth B."/>
            <person name="vanKuyk P.A."/>
            <person name="Wortman J."/>
            <person name="Dyer P.S."/>
            <person name="Grigoriev I.V."/>
        </authorList>
    </citation>
    <scope>NUCLEOTIDE SEQUENCE [LARGE SCALE GENOMIC DNA]</scope>
    <source>
        <strain evidence="2">CBS 583.65</strain>
    </source>
</reference>
<dbReference type="EMBL" id="KV878126">
    <property type="protein sequence ID" value="OJI99298.1"/>
    <property type="molecule type" value="Genomic_DNA"/>
</dbReference>
<name>A0A1L9PCQ4_ASPVE</name>
<dbReference type="GeneID" id="63725374"/>
<dbReference type="Proteomes" id="UP000184073">
    <property type="component" value="Unassembled WGS sequence"/>
</dbReference>
<dbReference type="OrthoDB" id="5073671at2759"/>
<evidence type="ECO:0000313" key="1">
    <source>
        <dbReference type="EMBL" id="OJI99298.1"/>
    </source>
</evidence>
<dbReference type="STRING" id="1036611.A0A1L9PCQ4"/>
<dbReference type="VEuPathDB" id="FungiDB:ASPVEDRAFT_26119"/>
<dbReference type="AlphaFoldDB" id="A0A1L9PCQ4"/>
<gene>
    <name evidence="1" type="ORF">ASPVEDRAFT_26119</name>
</gene>
<accession>A0A1L9PCQ4</accession>
<keyword evidence="2" id="KW-1185">Reference proteome</keyword>
<sequence length="251" mass="27851">MATHQDNKALSSSHSHYGPLSFPSTMSVHGQWTKWKSMNLCGAHAKDRLCLIEMQTGYSGKPPLGMRTGFLLRDGMSPKDPLLAAAGDEVPGLHAFNPDGIIFLRGSQPPVDDPKCMDMGMKTELMSAEPGVDNDVAFRFAIEVGEKLRREEFAWRRVKEGKRNGYELIQVSSQFDSGSENAERVAFLEWRTAWSSLTHAFTLHLTDGQAEALGERWTLMVVVTAIRLYTLYIKGRTNNTVVGIGKGTFGR</sequence>
<organism evidence="1 2">
    <name type="scientific">Aspergillus versicolor CBS 583.65</name>
    <dbReference type="NCBI Taxonomy" id="1036611"/>
    <lineage>
        <taxon>Eukaryota</taxon>
        <taxon>Fungi</taxon>
        <taxon>Dikarya</taxon>
        <taxon>Ascomycota</taxon>
        <taxon>Pezizomycotina</taxon>
        <taxon>Eurotiomycetes</taxon>
        <taxon>Eurotiomycetidae</taxon>
        <taxon>Eurotiales</taxon>
        <taxon>Aspergillaceae</taxon>
        <taxon>Aspergillus</taxon>
        <taxon>Aspergillus subgen. Nidulantes</taxon>
    </lineage>
</organism>
<proteinExistence type="predicted"/>
<dbReference type="RefSeq" id="XP_040665061.1">
    <property type="nucleotide sequence ID" value="XM_040809863.1"/>
</dbReference>
<protein>
    <submittedName>
        <fullName evidence="1">Uncharacterized protein</fullName>
    </submittedName>
</protein>
<evidence type="ECO:0000313" key="2">
    <source>
        <dbReference type="Proteomes" id="UP000184073"/>
    </source>
</evidence>